<dbReference type="InterPro" id="IPR001867">
    <property type="entry name" value="OmpR/PhoB-type_DNA-bd"/>
</dbReference>
<dbReference type="SMART" id="SM00862">
    <property type="entry name" value="Trans_reg_C"/>
    <property type="match status" value="1"/>
</dbReference>
<dbReference type="InterPro" id="IPR001789">
    <property type="entry name" value="Sig_transdc_resp-reg_receiver"/>
</dbReference>
<dbReference type="Gene3D" id="1.10.10.10">
    <property type="entry name" value="Winged helix-like DNA-binding domain superfamily/Winged helix DNA-binding domain"/>
    <property type="match status" value="1"/>
</dbReference>
<feature type="domain" description="Response regulatory" evidence="8">
    <location>
        <begin position="2"/>
        <end position="116"/>
    </location>
</feature>
<keyword evidence="2" id="KW-0902">Two-component regulatory system</keyword>
<evidence type="ECO:0000256" key="1">
    <source>
        <dbReference type="ARBA" id="ARBA00022553"/>
    </source>
</evidence>
<feature type="domain" description="OmpR/PhoB-type" evidence="9">
    <location>
        <begin position="124"/>
        <end position="221"/>
    </location>
</feature>
<dbReference type="Gene3D" id="3.40.50.2300">
    <property type="match status" value="1"/>
</dbReference>
<dbReference type="Gene3D" id="6.10.250.690">
    <property type="match status" value="1"/>
</dbReference>
<organism evidence="10 11">
    <name type="scientific">Candidatus Magasanikbacteria bacterium CG10_big_fil_rev_8_21_14_0_10_47_10</name>
    <dbReference type="NCBI Taxonomy" id="1974652"/>
    <lineage>
        <taxon>Bacteria</taxon>
        <taxon>Candidatus Magasanikiibacteriota</taxon>
    </lineage>
</organism>
<evidence type="ECO:0000256" key="5">
    <source>
        <dbReference type="ARBA" id="ARBA00023163"/>
    </source>
</evidence>
<comment type="caution">
    <text evidence="10">The sequence shown here is derived from an EMBL/GenBank/DDBJ whole genome shotgun (WGS) entry which is preliminary data.</text>
</comment>
<keyword evidence="3" id="KW-0805">Transcription regulation</keyword>
<evidence type="ECO:0000256" key="6">
    <source>
        <dbReference type="PROSITE-ProRule" id="PRU00169"/>
    </source>
</evidence>
<dbReference type="Pfam" id="PF00072">
    <property type="entry name" value="Response_reg"/>
    <property type="match status" value="1"/>
</dbReference>
<evidence type="ECO:0000259" key="8">
    <source>
        <dbReference type="PROSITE" id="PS50110"/>
    </source>
</evidence>
<proteinExistence type="predicted"/>
<feature type="DNA-binding region" description="OmpR/PhoB-type" evidence="7">
    <location>
        <begin position="124"/>
        <end position="221"/>
    </location>
</feature>
<dbReference type="EMBL" id="PFCB01000030">
    <property type="protein sequence ID" value="PIR74100.1"/>
    <property type="molecule type" value="Genomic_DNA"/>
</dbReference>
<dbReference type="InterPro" id="IPR036388">
    <property type="entry name" value="WH-like_DNA-bd_sf"/>
</dbReference>
<dbReference type="PROSITE" id="PS51755">
    <property type="entry name" value="OMPR_PHOB"/>
    <property type="match status" value="1"/>
</dbReference>
<name>A0A2H0TPL3_9BACT</name>
<feature type="modified residue" description="4-aspartylphosphate" evidence="6">
    <location>
        <position position="51"/>
    </location>
</feature>
<evidence type="ECO:0000256" key="7">
    <source>
        <dbReference type="PROSITE-ProRule" id="PRU01091"/>
    </source>
</evidence>
<dbReference type="Pfam" id="PF00486">
    <property type="entry name" value="Trans_reg_C"/>
    <property type="match status" value="1"/>
</dbReference>
<dbReference type="GO" id="GO:0005829">
    <property type="term" value="C:cytosol"/>
    <property type="evidence" value="ECO:0007669"/>
    <property type="project" value="TreeGrafter"/>
</dbReference>
<reference evidence="11" key="1">
    <citation type="submission" date="2017-09" db="EMBL/GenBank/DDBJ databases">
        <title>Depth-based differentiation of microbial function through sediment-hosted aquifers and enrichment of novel symbionts in the deep terrestrial subsurface.</title>
        <authorList>
            <person name="Probst A.J."/>
            <person name="Ladd B."/>
            <person name="Jarett J.K."/>
            <person name="Geller-Mcgrath D.E."/>
            <person name="Sieber C.M.K."/>
            <person name="Emerson J.B."/>
            <person name="Anantharaman K."/>
            <person name="Thomas B.C."/>
            <person name="Malmstrom R."/>
            <person name="Stieglmeier M."/>
            <person name="Klingl A."/>
            <person name="Woyke T."/>
            <person name="Ryan C.M."/>
            <person name="Banfield J.F."/>
        </authorList>
    </citation>
    <scope>NUCLEOTIDE SEQUENCE [LARGE SCALE GENOMIC DNA]</scope>
</reference>
<gene>
    <name evidence="10" type="ORF">COU35_04650</name>
</gene>
<dbReference type="SUPFAM" id="SSF52172">
    <property type="entry name" value="CheY-like"/>
    <property type="match status" value="1"/>
</dbReference>
<evidence type="ECO:0000256" key="4">
    <source>
        <dbReference type="ARBA" id="ARBA00023125"/>
    </source>
</evidence>
<evidence type="ECO:0000313" key="11">
    <source>
        <dbReference type="Proteomes" id="UP000230154"/>
    </source>
</evidence>
<dbReference type="InterPro" id="IPR011006">
    <property type="entry name" value="CheY-like_superfamily"/>
</dbReference>
<dbReference type="GO" id="GO:0000156">
    <property type="term" value="F:phosphorelay response regulator activity"/>
    <property type="evidence" value="ECO:0007669"/>
    <property type="project" value="TreeGrafter"/>
</dbReference>
<dbReference type="GO" id="GO:0000976">
    <property type="term" value="F:transcription cis-regulatory region binding"/>
    <property type="evidence" value="ECO:0007669"/>
    <property type="project" value="TreeGrafter"/>
</dbReference>
<dbReference type="GO" id="GO:0006355">
    <property type="term" value="P:regulation of DNA-templated transcription"/>
    <property type="evidence" value="ECO:0007669"/>
    <property type="project" value="InterPro"/>
</dbReference>
<keyword evidence="5" id="KW-0804">Transcription</keyword>
<evidence type="ECO:0000313" key="10">
    <source>
        <dbReference type="EMBL" id="PIR74100.1"/>
    </source>
</evidence>
<dbReference type="CDD" id="cd00383">
    <property type="entry name" value="trans_reg_C"/>
    <property type="match status" value="1"/>
</dbReference>
<sequence>MKLLIIEDDPNIVAILKNNFDSEGFVTDIADDGDAGSAMARVNQYDLIILDMNLPHKSGDAICKEIRGAGKNTPILVLTIDEHTDNKVALLNAGADDYITKPFSFHELLARVRAILRRPTQIADDTMRAHDVTMNISSQTVRVGSKEVYLTRKEFSLLECLMRNKGKMVSRGMIIDNAWDNDADFFSNAIETHILNIRKKIDSKDRYRLIKTVPGRGYKIE</sequence>
<dbReference type="AlphaFoldDB" id="A0A2H0TPL3"/>
<keyword evidence="4 7" id="KW-0238">DNA-binding</keyword>
<evidence type="ECO:0000259" key="9">
    <source>
        <dbReference type="PROSITE" id="PS51755"/>
    </source>
</evidence>
<dbReference type="PANTHER" id="PTHR48111">
    <property type="entry name" value="REGULATOR OF RPOS"/>
    <property type="match status" value="1"/>
</dbReference>
<evidence type="ECO:0000256" key="2">
    <source>
        <dbReference type="ARBA" id="ARBA00023012"/>
    </source>
</evidence>
<dbReference type="InterPro" id="IPR039420">
    <property type="entry name" value="WalR-like"/>
</dbReference>
<evidence type="ECO:0000256" key="3">
    <source>
        <dbReference type="ARBA" id="ARBA00023015"/>
    </source>
</evidence>
<dbReference type="PANTHER" id="PTHR48111:SF22">
    <property type="entry name" value="REGULATOR OF RPOS"/>
    <property type="match status" value="1"/>
</dbReference>
<dbReference type="GO" id="GO:0032993">
    <property type="term" value="C:protein-DNA complex"/>
    <property type="evidence" value="ECO:0007669"/>
    <property type="project" value="TreeGrafter"/>
</dbReference>
<dbReference type="SMART" id="SM00448">
    <property type="entry name" value="REC"/>
    <property type="match status" value="1"/>
</dbReference>
<protein>
    <submittedName>
        <fullName evidence="10">DNA-binding response regulator</fullName>
    </submittedName>
</protein>
<accession>A0A2H0TPL3</accession>
<dbReference type="PROSITE" id="PS50110">
    <property type="entry name" value="RESPONSE_REGULATORY"/>
    <property type="match status" value="1"/>
</dbReference>
<dbReference type="Proteomes" id="UP000230154">
    <property type="component" value="Unassembled WGS sequence"/>
</dbReference>
<keyword evidence="1 6" id="KW-0597">Phosphoprotein</keyword>